<dbReference type="RefSeq" id="WP_307582656.1">
    <property type="nucleotide sequence ID" value="NZ_JAUSRQ010000001.1"/>
</dbReference>
<keyword evidence="3 6" id="KW-0238">DNA-binding</keyword>
<evidence type="ECO:0000313" key="7">
    <source>
        <dbReference type="Proteomes" id="UP001244295"/>
    </source>
</evidence>
<accession>A0AAW8E4S6</accession>
<dbReference type="InterPro" id="IPR058163">
    <property type="entry name" value="LysR-type_TF_proteobact-type"/>
</dbReference>
<keyword evidence="4" id="KW-0804">Transcription</keyword>
<dbReference type="InterPro" id="IPR036390">
    <property type="entry name" value="WH_DNA-bd_sf"/>
</dbReference>
<feature type="domain" description="HTH lysR-type" evidence="5">
    <location>
        <begin position="5"/>
        <end position="62"/>
    </location>
</feature>
<dbReference type="GO" id="GO:0006351">
    <property type="term" value="P:DNA-templated transcription"/>
    <property type="evidence" value="ECO:0007669"/>
    <property type="project" value="TreeGrafter"/>
</dbReference>
<dbReference type="AlphaFoldDB" id="A0AAW8E4S6"/>
<dbReference type="EMBL" id="JAUSRR010000013">
    <property type="protein sequence ID" value="MDP9926893.1"/>
    <property type="molecule type" value="Genomic_DNA"/>
</dbReference>
<dbReference type="Proteomes" id="UP001244295">
    <property type="component" value="Unassembled WGS sequence"/>
</dbReference>
<dbReference type="PROSITE" id="PS50931">
    <property type="entry name" value="HTH_LYSR"/>
    <property type="match status" value="1"/>
</dbReference>
<evidence type="ECO:0000256" key="2">
    <source>
        <dbReference type="ARBA" id="ARBA00023015"/>
    </source>
</evidence>
<evidence type="ECO:0000256" key="1">
    <source>
        <dbReference type="ARBA" id="ARBA00009437"/>
    </source>
</evidence>
<evidence type="ECO:0000256" key="3">
    <source>
        <dbReference type="ARBA" id="ARBA00023125"/>
    </source>
</evidence>
<dbReference type="PANTHER" id="PTHR30537">
    <property type="entry name" value="HTH-TYPE TRANSCRIPTIONAL REGULATOR"/>
    <property type="match status" value="1"/>
</dbReference>
<evidence type="ECO:0000313" key="6">
    <source>
        <dbReference type="EMBL" id="MDP9926893.1"/>
    </source>
</evidence>
<dbReference type="GO" id="GO:0003700">
    <property type="term" value="F:DNA-binding transcription factor activity"/>
    <property type="evidence" value="ECO:0007669"/>
    <property type="project" value="InterPro"/>
</dbReference>
<dbReference type="Gene3D" id="1.10.10.10">
    <property type="entry name" value="Winged helix-like DNA-binding domain superfamily/Winged helix DNA-binding domain"/>
    <property type="match status" value="1"/>
</dbReference>
<evidence type="ECO:0000256" key="4">
    <source>
        <dbReference type="ARBA" id="ARBA00023163"/>
    </source>
</evidence>
<comment type="caution">
    <text evidence="6">The sequence shown here is derived from an EMBL/GenBank/DDBJ whole genome shotgun (WGS) entry which is preliminary data.</text>
</comment>
<reference evidence="6" key="1">
    <citation type="submission" date="2023-07" db="EMBL/GenBank/DDBJ databases">
        <title>Sorghum-associated microbial communities from plants grown in Nebraska, USA.</title>
        <authorList>
            <person name="Schachtman D."/>
        </authorList>
    </citation>
    <scope>NUCLEOTIDE SEQUENCE</scope>
    <source>
        <strain evidence="6">DS2795</strain>
    </source>
</reference>
<keyword evidence="2" id="KW-0805">Transcription regulation</keyword>
<dbReference type="Pfam" id="PF03466">
    <property type="entry name" value="LysR_substrate"/>
    <property type="match status" value="1"/>
</dbReference>
<gene>
    <name evidence="6" type="ORF">J2W25_005943</name>
</gene>
<dbReference type="InterPro" id="IPR005119">
    <property type="entry name" value="LysR_subst-bd"/>
</dbReference>
<evidence type="ECO:0000259" key="5">
    <source>
        <dbReference type="PROSITE" id="PS50931"/>
    </source>
</evidence>
<dbReference type="PRINTS" id="PR00039">
    <property type="entry name" value="HTHLYSR"/>
</dbReference>
<dbReference type="Pfam" id="PF00126">
    <property type="entry name" value="HTH_1"/>
    <property type="match status" value="1"/>
</dbReference>
<sequence>MTWNISWELYRSFLGVLREGSLSGAARALGITQPTVGRHVAALEEALGVVLFTRSQVGLLPTEVALALRTHAEAMESTAASLQRAASSQGDGVRGVVRVSVSEVVAVEVLPPVVARLREAHPALKVELVSTNRVQDLLRREADIAVRMVRPRQAQLVARRIGNIELGFHAHTSYLARHGTPRTPDDLAAHALIGYDQPSAFVREAIKSFKSVTGFTRDAFALRTDSDLAQLALIRAGAGIGVCQVGLAKRDAALVRLLPRALSLKLDTWVTMHEDLRHSPRCRVAFDALVEGLQQYVGAAAAPAPRATMPRARPKASP</sequence>
<dbReference type="InterPro" id="IPR036388">
    <property type="entry name" value="WH-like_DNA-bd_sf"/>
</dbReference>
<dbReference type="SUPFAM" id="SSF46785">
    <property type="entry name" value="Winged helix' DNA-binding domain"/>
    <property type="match status" value="1"/>
</dbReference>
<organism evidence="6 7">
    <name type="scientific">Variovorax boronicumulans</name>
    <dbReference type="NCBI Taxonomy" id="436515"/>
    <lineage>
        <taxon>Bacteria</taxon>
        <taxon>Pseudomonadati</taxon>
        <taxon>Pseudomonadota</taxon>
        <taxon>Betaproteobacteria</taxon>
        <taxon>Burkholderiales</taxon>
        <taxon>Comamonadaceae</taxon>
        <taxon>Variovorax</taxon>
    </lineage>
</organism>
<dbReference type="PANTHER" id="PTHR30537:SF3">
    <property type="entry name" value="TRANSCRIPTIONAL REGULATORY PROTEIN"/>
    <property type="match status" value="1"/>
</dbReference>
<dbReference type="InterPro" id="IPR000847">
    <property type="entry name" value="LysR_HTH_N"/>
</dbReference>
<comment type="similarity">
    <text evidence="1">Belongs to the LysR transcriptional regulatory family.</text>
</comment>
<proteinExistence type="inferred from homology"/>
<protein>
    <submittedName>
        <fullName evidence="6">DNA-binding transcriptional LysR family regulator</fullName>
    </submittedName>
</protein>
<name>A0AAW8E4S6_9BURK</name>
<dbReference type="Gene3D" id="3.40.190.290">
    <property type="match status" value="1"/>
</dbReference>
<dbReference type="GO" id="GO:0043565">
    <property type="term" value="F:sequence-specific DNA binding"/>
    <property type="evidence" value="ECO:0007669"/>
    <property type="project" value="TreeGrafter"/>
</dbReference>
<dbReference type="SUPFAM" id="SSF53850">
    <property type="entry name" value="Periplasmic binding protein-like II"/>
    <property type="match status" value="1"/>
</dbReference>